<dbReference type="Proteomes" id="UP001342314">
    <property type="component" value="Unassembled WGS sequence"/>
</dbReference>
<dbReference type="AlphaFoldDB" id="A0AAV5GR70"/>
<evidence type="ECO:0008006" key="4">
    <source>
        <dbReference type="Google" id="ProtNLM"/>
    </source>
</evidence>
<dbReference type="EMBL" id="BQKY01000009">
    <property type="protein sequence ID" value="GJN91872.1"/>
    <property type="molecule type" value="Genomic_DNA"/>
</dbReference>
<name>A0AAV5GR70_9BASI</name>
<dbReference type="InterPro" id="IPR029071">
    <property type="entry name" value="Ubiquitin-like_domsf"/>
</dbReference>
<organism evidence="2 3">
    <name type="scientific">Rhodotorula paludigena</name>
    <dbReference type="NCBI Taxonomy" id="86838"/>
    <lineage>
        <taxon>Eukaryota</taxon>
        <taxon>Fungi</taxon>
        <taxon>Dikarya</taxon>
        <taxon>Basidiomycota</taxon>
        <taxon>Pucciniomycotina</taxon>
        <taxon>Microbotryomycetes</taxon>
        <taxon>Sporidiobolales</taxon>
        <taxon>Sporidiobolaceae</taxon>
        <taxon>Rhodotorula</taxon>
    </lineage>
</organism>
<proteinExistence type="predicted"/>
<dbReference type="SUPFAM" id="SSF54236">
    <property type="entry name" value="Ubiquitin-like"/>
    <property type="match status" value="1"/>
</dbReference>
<reference evidence="2 3" key="1">
    <citation type="submission" date="2021-12" db="EMBL/GenBank/DDBJ databases">
        <title>High titer production of polyol ester of fatty acids by Rhodotorula paludigena BS15 towards product separation-free biomass refinery.</title>
        <authorList>
            <person name="Mano J."/>
            <person name="Ono H."/>
            <person name="Tanaka T."/>
            <person name="Naito K."/>
            <person name="Sushida H."/>
            <person name="Ike M."/>
            <person name="Tokuyasu K."/>
            <person name="Kitaoka M."/>
        </authorList>
    </citation>
    <scope>NUCLEOTIDE SEQUENCE [LARGE SCALE GENOMIC DNA]</scope>
    <source>
        <strain evidence="2 3">BS15</strain>
    </source>
</reference>
<dbReference type="Gene3D" id="3.10.20.90">
    <property type="entry name" value="Phosphatidylinositol 3-kinase Catalytic Subunit, Chain A, domain 1"/>
    <property type="match status" value="1"/>
</dbReference>
<dbReference type="CDD" id="cd01763">
    <property type="entry name" value="Ubl_SUMO_like"/>
    <property type="match status" value="1"/>
</dbReference>
<feature type="region of interest" description="Disordered" evidence="1">
    <location>
        <begin position="1"/>
        <end position="21"/>
    </location>
</feature>
<protein>
    <recommendedName>
        <fullName evidence="4">Ubiquitin-like domain-containing protein</fullName>
    </recommendedName>
</protein>
<sequence length="91" mass="10146">MGAVKGEPGADTDAKPDTTKHQITIRFSGADEDLSILVKSTMRFEKVYKQKGIAPGSFRLHFDGKRVNNNDTDPARRRGLIRTSQLLNPYV</sequence>
<evidence type="ECO:0000313" key="3">
    <source>
        <dbReference type="Proteomes" id="UP001342314"/>
    </source>
</evidence>
<evidence type="ECO:0000256" key="1">
    <source>
        <dbReference type="SAM" id="MobiDB-lite"/>
    </source>
</evidence>
<gene>
    <name evidence="2" type="ORF">Rhopal_004897-T1</name>
</gene>
<evidence type="ECO:0000313" key="2">
    <source>
        <dbReference type="EMBL" id="GJN91872.1"/>
    </source>
</evidence>
<keyword evidence="3" id="KW-1185">Reference proteome</keyword>
<accession>A0AAV5GR70</accession>
<comment type="caution">
    <text evidence="2">The sequence shown here is derived from an EMBL/GenBank/DDBJ whole genome shotgun (WGS) entry which is preliminary data.</text>
</comment>